<reference evidence="3 4" key="1">
    <citation type="submission" date="2012-12" db="EMBL/GenBank/DDBJ databases">
        <title>Whole genome shotgun sequence of Gordonia hirsuta NBRC 16056.</title>
        <authorList>
            <person name="Isaki-Nakamura S."/>
            <person name="Hosoyama A."/>
            <person name="Tsuchikane K."/>
            <person name="Katsumata H."/>
            <person name="Baba S."/>
            <person name="Yamazaki S."/>
            <person name="Fujita N."/>
        </authorList>
    </citation>
    <scope>NUCLEOTIDE SEQUENCE [LARGE SCALE GENOMIC DNA]</scope>
    <source>
        <strain evidence="3 4">NBRC 16056</strain>
    </source>
</reference>
<feature type="chain" id="PRO_5039592107" description="DUF8020 domain-containing protein" evidence="1">
    <location>
        <begin position="23"/>
        <end position="205"/>
    </location>
</feature>
<organism evidence="3 4">
    <name type="scientific">Gordonia hirsuta DSM 44140 = NBRC 16056</name>
    <dbReference type="NCBI Taxonomy" id="1121927"/>
    <lineage>
        <taxon>Bacteria</taxon>
        <taxon>Bacillati</taxon>
        <taxon>Actinomycetota</taxon>
        <taxon>Actinomycetes</taxon>
        <taxon>Mycobacteriales</taxon>
        <taxon>Gordoniaceae</taxon>
        <taxon>Gordonia</taxon>
    </lineage>
</organism>
<sequence length="205" mass="21581">MRQIRRLFIALIAVTTALPLMAGVNSASAAPTSSSIDATVERNQNDLVVKVASGSMAVEDGYLVFRNNAGKTLDKYNLTFVAPNKAEYDVAAVVQGRTATLTPSKVARTQVRKRKPNEIVCGPQTRAQRDQEALTKLATELGVSSAIGGLIGAGVGAILALFSVGMSIPIGTLIGVAIGFGGAAANGTFTRYFDTINKPFKRQYC</sequence>
<keyword evidence="1" id="KW-0732">Signal</keyword>
<dbReference type="EMBL" id="BANT01000061">
    <property type="protein sequence ID" value="GAC58941.1"/>
    <property type="molecule type" value="Genomic_DNA"/>
</dbReference>
<dbReference type="InterPro" id="IPR058333">
    <property type="entry name" value="DUF8020"/>
</dbReference>
<dbReference type="RefSeq" id="WP_005944014.1">
    <property type="nucleotide sequence ID" value="NZ_ATVK01000031.1"/>
</dbReference>
<gene>
    <name evidence="3" type="ORF">GOHSU_61_00080</name>
</gene>
<evidence type="ECO:0000256" key="1">
    <source>
        <dbReference type="SAM" id="SignalP"/>
    </source>
</evidence>
<accession>L7LDW7</accession>
<protein>
    <recommendedName>
        <fullName evidence="2">DUF8020 domain-containing protein</fullName>
    </recommendedName>
</protein>
<dbReference type="AlphaFoldDB" id="L7LDW7"/>
<keyword evidence="4" id="KW-1185">Reference proteome</keyword>
<comment type="caution">
    <text evidence="3">The sequence shown here is derived from an EMBL/GenBank/DDBJ whole genome shotgun (WGS) entry which is preliminary data.</text>
</comment>
<proteinExistence type="predicted"/>
<dbReference type="OrthoDB" id="4382253at2"/>
<evidence type="ECO:0000313" key="3">
    <source>
        <dbReference type="EMBL" id="GAC58941.1"/>
    </source>
</evidence>
<feature type="domain" description="DUF8020" evidence="2">
    <location>
        <begin position="36"/>
        <end position="105"/>
    </location>
</feature>
<dbReference type="Pfam" id="PF26059">
    <property type="entry name" value="DUF8020"/>
    <property type="match status" value="1"/>
</dbReference>
<feature type="signal peptide" evidence="1">
    <location>
        <begin position="1"/>
        <end position="22"/>
    </location>
</feature>
<evidence type="ECO:0000313" key="4">
    <source>
        <dbReference type="Proteomes" id="UP000053405"/>
    </source>
</evidence>
<name>L7LDW7_9ACTN</name>
<dbReference type="Proteomes" id="UP000053405">
    <property type="component" value="Unassembled WGS sequence"/>
</dbReference>
<evidence type="ECO:0000259" key="2">
    <source>
        <dbReference type="Pfam" id="PF26059"/>
    </source>
</evidence>
<dbReference type="STRING" id="1121927.GOHSU_61_00080"/>
<dbReference type="eggNOG" id="ENOG5032AP6">
    <property type="taxonomic scope" value="Bacteria"/>
</dbReference>